<proteinExistence type="predicted"/>
<evidence type="ECO:0000313" key="3">
    <source>
        <dbReference type="Proteomes" id="UP000346198"/>
    </source>
</evidence>
<accession>A0A6C2UHB3</accession>
<dbReference type="AlphaFoldDB" id="A0A6C2UHB3"/>
<protein>
    <recommendedName>
        <fullName evidence="1">Rhamnogalacturonase A/B/Epimerase-like pectate lyase domain-containing protein</fullName>
    </recommendedName>
</protein>
<dbReference type="PANTHER" id="PTHR31339:SF9">
    <property type="entry name" value="PLASMIN AND FIBRONECTIN-BINDING PROTEIN A"/>
    <property type="match status" value="1"/>
</dbReference>
<dbReference type="Gene3D" id="2.160.20.10">
    <property type="entry name" value="Single-stranded right-handed beta-helix, Pectin lyase-like"/>
    <property type="match status" value="2"/>
</dbReference>
<dbReference type="Pfam" id="PF12708">
    <property type="entry name" value="Pect-lyase_RHGA_epim"/>
    <property type="match status" value="1"/>
</dbReference>
<keyword evidence="3" id="KW-1185">Reference proteome</keyword>
<dbReference type="InterPro" id="IPR024535">
    <property type="entry name" value="RHGA/B-epi-like_pectate_lyase"/>
</dbReference>
<dbReference type="InterPro" id="IPR011050">
    <property type="entry name" value="Pectin_lyase_fold/virulence"/>
</dbReference>
<dbReference type="RefSeq" id="WP_136060907.1">
    <property type="nucleotide sequence ID" value="NZ_CAAHFH010000001.1"/>
</dbReference>
<dbReference type="InterPro" id="IPR012334">
    <property type="entry name" value="Pectin_lyas_fold"/>
</dbReference>
<dbReference type="EMBL" id="CAAHFH010000001">
    <property type="protein sequence ID" value="VGO19518.1"/>
    <property type="molecule type" value="Genomic_DNA"/>
</dbReference>
<reference evidence="2 3" key="1">
    <citation type="submission" date="2019-04" db="EMBL/GenBank/DDBJ databases">
        <authorList>
            <person name="Van Vliet M D."/>
        </authorList>
    </citation>
    <scope>NUCLEOTIDE SEQUENCE [LARGE SCALE GENOMIC DNA]</scope>
    <source>
        <strain evidence="2 3">F21</strain>
    </source>
</reference>
<feature type="domain" description="Rhamnogalacturonase A/B/Epimerase-like pectate lyase" evidence="1">
    <location>
        <begin position="40"/>
        <end position="141"/>
    </location>
</feature>
<evidence type="ECO:0000259" key="1">
    <source>
        <dbReference type="Pfam" id="PF12708"/>
    </source>
</evidence>
<dbReference type="PANTHER" id="PTHR31339">
    <property type="entry name" value="PECTIN LYASE-RELATED"/>
    <property type="match status" value="1"/>
</dbReference>
<dbReference type="SUPFAM" id="SSF51126">
    <property type="entry name" value="Pectin lyase-like"/>
    <property type="match status" value="2"/>
</dbReference>
<dbReference type="InterPro" id="IPR051801">
    <property type="entry name" value="GH28_Enzymes"/>
</dbReference>
<organism evidence="2 3">
    <name type="scientific">Pontiella sulfatireligans</name>
    <dbReference type="NCBI Taxonomy" id="2750658"/>
    <lineage>
        <taxon>Bacteria</taxon>
        <taxon>Pseudomonadati</taxon>
        <taxon>Kiritimatiellota</taxon>
        <taxon>Kiritimatiellia</taxon>
        <taxon>Kiritimatiellales</taxon>
        <taxon>Pontiellaceae</taxon>
        <taxon>Pontiella</taxon>
    </lineage>
</organism>
<sequence length="881" mass="96768">MSKTISALLSLTITSFVAKPNWKVVHNPGPEQSPSVVGFAVQDFGAKGDGKTDDTVAFQQALDAMTKQGGGAVYAPAGHYAFHGHLTIPRNVTLRGDWADPALNPEIKGTILNVYTDKGLEEGTAFISMLDGTGLKNLSIWYPEQKTEKIVPYPAAIEQVPIEEWQGNNHCVTLENVTLVNPYQGFKSGPENLCLHYLRNVHGTPLKKGVFIHHCTDIGRMESVHFSPKTWINSGLPGAPKFAKKFRKWLLKNGTAIHIGRSDWEYAAFITIRGYNTGLFVNEINNMGGNSQFYALDISNCETAFYNEAANGIGYAFANCKLKGNQIGVKTGKRLGGPILMHDCTISGGDHAIINAGRGRVALQHCTIEAGDITFSNGTLAMVDSELEDKDSAIRLEKGCTAATILGNRFNRRKPNIQFDSANENIVIDHEQMEFAKMPVLKRPPARGHKPAKNDLFVVDLPTDWKTDCTAKIQATLDKAGTNGGGIVFIPAGYYLLKGELTVPTGVELRGCAEVPTHSMSEGTTLMPVGNRGKADAAPAVALMEKSGIRGIHFYYPEQEWDNIKPYPFTIQSRGSDVYVIYVNGVNPYQFVDFKTYRSDRHFADYIGGAGIQVGIQIGGGSKDGVVAHTQFNTHYWLRSNHDAKFQPEVVKNTDKKWAGLWKYQKSNLDALAIGDCENELLFENFVYGSKYGLLYREENGRSPRNSLTIGHGTDGSRISLYVESANKEPISLINAKLVCMDHFGGDIKPDHVTNNKSYAWVGKDVKSGIQMFNTMMWGKPNYTARVDGGKLTLQVATYVRPGDGILVNGGALDMINNHMMRPTESTLNFETLNKPVRLIGSSMAEGFNINKKPRAEKSGTFENGNLHLKGVVINKDITKN</sequence>
<evidence type="ECO:0000313" key="2">
    <source>
        <dbReference type="EMBL" id="VGO19518.1"/>
    </source>
</evidence>
<name>A0A6C2UHB3_9BACT</name>
<dbReference type="Proteomes" id="UP000346198">
    <property type="component" value="Unassembled WGS sequence"/>
</dbReference>
<gene>
    <name evidence="2" type="ORF">SCARR_01577</name>
</gene>